<evidence type="ECO:0000256" key="4">
    <source>
        <dbReference type="ARBA" id="ARBA00022741"/>
    </source>
</evidence>
<organism evidence="12 13">
    <name type="scientific">Labilithrix luteola</name>
    <dbReference type="NCBI Taxonomy" id="1391654"/>
    <lineage>
        <taxon>Bacteria</taxon>
        <taxon>Pseudomonadati</taxon>
        <taxon>Myxococcota</taxon>
        <taxon>Polyangia</taxon>
        <taxon>Polyangiales</taxon>
        <taxon>Labilitrichaceae</taxon>
        <taxon>Labilithrix</taxon>
    </lineage>
</organism>
<name>A0A0K1PX62_9BACT</name>
<dbReference type="PANTHER" id="PTHR43284:SF1">
    <property type="entry name" value="ASPARAGINE SYNTHETASE"/>
    <property type="match status" value="1"/>
</dbReference>
<comment type="catalytic activity">
    <reaction evidence="7">
        <text>L-aspartate + L-glutamine + ATP + H2O = L-asparagine + L-glutamate + AMP + diphosphate + H(+)</text>
        <dbReference type="Rhea" id="RHEA:12228"/>
        <dbReference type="ChEBI" id="CHEBI:15377"/>
        <dbReference type="ChEBI" id="CHEBI:15378"/>
        <dbReference type="ChEBI" id="CHEBI:29985"/>
        <dbReference type="ChEBI" id="CHEBI:29991"/>
        <dbReference type="ChEBI" id="CHEBI:30616"/>
        <dbReference type="ChEBI" id="CHEBI:33019"/>
        <dbReference type="ChEBI" id="CHEBI:58048"/>
        <dbReference type="ChEBI" id="CHEBI:58359"/>
        <dbReference type="ChEBI" id="CHEBI:456215"/>
        <dbReference type="EC" id="6.3.5.4"/>
    </reaction>
</comment>
<dbReference type="EMBL" id="CP012333">
    <property type="protein sequence ID" value="AKU98113.1"/>
    <property type="molecule type" value="Genomic_DNA"/>
</dbReference>
<proteinExistence type="inferred from homology"/>
<dbReference type="InterPro" id="IPR006426">
    <property type="entry name" value="Asn_synth_AEB"/>
</dbReference>
<feature type="binding site" evidence="9">
    <location>
        <position position="99"/>
    </location>
    <ligand>
        <name>L-glutamine</name>
        <dbReference type="ChEBI" id="CHEBI:58359"/>
    </ligand>
</feature>
<dbReference type="InterPro" id="IPR014729">
    <property type="entry name" value="Rossmann-like_a/b/a_fold"/>
</dbReference>
<dbReference type="PIRSF" id="PIRSF001589">
    <property type="entry name" value="Asn_synthetase_glu-h"/>
    <property type="match status" value="1"/>
</dbReference>
<evidence type="ECO:0000256" key="10">
    <source>
        <dbReference type="PIRSR" id="PIRSR001589-3"/>
    </source>
</evidence>
<comment type="pathway">
    <text evidence="1">Amino-acid biosynthesis; L-asparagine biosynthesis; L-asparagine from L-aspartate (L-Gln route): step 1/1.</text>
</comment>
<keyword evidence="8" id="KW-0061">Asparagine biosynthesis</keyword>
<dbReference type="PROSITE" id="PS51278">
    <property type="entry name" value="GATASE_TYPE_2"/>
    <property type="match status" value="1"/>
</dbReference>
<dbReference type="GO" id="GO:0005524">
    <property type="term" value="F:ATP binding"/>
    <property type="evidence" value="ECO:0007669"/>
    <property type="project" value="UniProtKB-KW"/>
</dbReference>
<dbReference type="InterPro" id="IPR051786">
    <property type="entry name" value="ASN_synthetase/amidase"/>
</dbReference>
<dbReference type="Pfam" id="PF13537">
    <property type="entry name" value="GATase_7"/>
    <property type="match status" value="1"/>
</dbReference>
<evidence type="ECO:0000313" key="12">
    <source>
        <dbReference type="EMBL" id="AKU98113.1"/>
    </source>
</evidence>
<dbReference type="PATRIC" id="fig|1391654.3.peg.4841"/>
<dbReference type="NCBIfam" id="TIGR01536">
    <property type="entry name" value="asn_synth_AEB"/>
    <property type="match status" value="1"/>
</dbReference>
<dbReference type="GO" id="GO:0004066">
    <property type="term" value="F:asparagine synthase (glutamine-hydrolyzing) activity"/>
    <property type="evidence" value="ECO:0007669"/>
    <property type="project" value="UniProtKB-EC"/>
</dbReference>
<dbReference type="Gene3D" id="3.40.50.620">
    <property type="entry name" value="HUPs"/>
    <property type="match status" value="1"/>
</dbReference>
<sequence>MCGIAGIVALSSHAGAPSREELLRMAGAIHHRGPDAFGVFAEGPAGLAHTRLSIIDLSGGRQPMSDGRYVVTFNGEIFNYVELRAELVAKGVRFSTESDTEVLLRSWVHWGEDVLMRFDGQFAFGIWDKREKRLVLARDRLGVRPIHTCIYDGRLYFASEAKAIFAANPQIPRALDPLGIDETFTFWSPVAPRTAFAGVEELPPGHLRYYDLGTTQPRERRWFQVTFPKAGERAFRGTVEDAAEAVHEALSRAVSLRMLRADVPVGAYVSGGLDSSLVAALAQRATKRFSTFSIRFDDAEYDETSFQRLVSRELGTDHHELLVRREDIARAFPKVVKHAERPILRTAPAPLFLLSELVRNSGIKVVLTGEGADEVFAGYDLFREGKVRRFWAKNPASTMRPQLLDRLYPYLARSPMAQRAMARKFFGRDLDRARLPGFAHAMRWQNALAMKRLFSREMHDRVGSFDAAREFLSTLPAALPGWSSLAQDQWIEMRTLLSGYLLSSQGDRMLMAHSVEGRFPFLDTDVVDLACTLPDDVKLRVLDEKHVLKRIADRYLPKEVARRQKQPYRAPDVLALTSTDAREYARALLDPAAVARAGIFDPDAVTRLWTKCTAGAGQGPLSNADNMALTGVISTQLLHETFVARFAVPQIQHEDTNSHIQLEAAEVSA</sequence>
<keyword evidence="5 9" id="KW-0067">ATP-binding</keyword>
<gene>
    <name evidence="12" type="ORF">AKJ09_04777</name>
</gene>
<feature type="active site" description="For GATase activity" evidence="8">
    <location>
        <position position="2"/>
    </location>
</feature>
<dbReference type="CDD" id="cd00712">
    <property type="entry name" value="AsnB"/>
    <property type="match status" value="1"/>
</dbReference>
<evidence type="ECO:0000256" key="5">
    <source>
        <dbReference type="ARBA" id="ARBA00022840"/>
    </source>
</evidence>
<dbReference type="PANTHER" id="PTHR43284">
    <property type="entry name" value="ASPARAGINE SYNTHETASE (GLUTAMINE-HYDROLYZING)"/>
    <property type="match status" value="1"/>
</dbReference>
<evidence type="ECO:0000256" key="1">
    <source>
        <dbReference type="ARBA" id="ARBA00005187"/>
    </source>
</evidence>
<evidence type="ECO:0000256" key="6">
    <source>
        <dbReference type="ARBA" id="ARBA00022962"/>
    </source>
</evidence>
<dbReference type="SUPFAM" id="SSF56235">
    <property type="entry name" value="N-terminal nucleophile aminohydrolases (Ntn hydrolases)"/>
    <property type="match status" value="1"/>
</dbReference>
<dbReference type="InterPro" id="IPR033738">
    <property type="entry name" value="AsnB_N"/>
</dbReference>
<dbReference type="AlphaFoldDB" id="A0A0K1PX62"/>
<reference evidence="12 13" key="1">
    <citation type="submission" date="2015-08" db="EMBL/GenBank/DDBJ databases">
        <authorList>
            <person name="Babu N.S."/>
            <person name="Beckwith C.J."/>
            <person name="Beseler K.G."/>
            <person name="Brison A."/>
            <person name="Carone J.V."/>
            <person name="Caskin T.P."/>
            <person name="Diamond M."/>
            <person name="Durham M.E."/>
            <person name="Foxe J.M."/>
            <person name="Go M."/>
            <person name="Henderson B.A."/>
            <person name="Jones I.B."/>
            <person name="McGettigan J.A."/>
            <person name="Micheletti S.J."/>
            <person name="Nasrallah M.E."/>
            <person name="Ortiz D."/>
            <person name="Piller C.R."/>
            <person name="Privatt S.R."/>
            <person name="Schneider S.L."/>
            <person name="Sharp S."/>
            <person name="Smith T.C."/>
            <person name="Stanton J.D."/>
            <person name="Ullery H.E."/>
            <person name="Wilson R.J."/>
            <person name="Serrano M.G."/>
            <person name="Buck G."/>
            <person name="Lee V."/>
            <person name="Wang Y."/>
            <person name="Carvalho R."/>
            <person name="Voegtly L."/>
            <person name="Shi R."/>
            <person name="Duckworth R."/>
            <person name="Johnson A."/>
            <person name="Loviza R."/>
            <person name="Walstead R."/>
            <person name="Shah Z."/>
            <person name="Kiflezghi M."/>
            <person name="Wade K."/>
            <person name="Ball S.L."/>
            <person name="Bradley K.W."/>
            <person name="Asai D.J."/>
            <person name="Bowman C.A."/>
            <person name="Russell D.A."/>
            <person name="Pope W.H."/>
            <person name="Jacobs-Sera D."/>
            <person name="Hendrix R.W."/>
            <person name="Hatfull G.F."/>
        </authorList>
    </citation>
    <scope>NUCLEOTIDE SEQUENCE [LARGE SCALE GENOMIC DNA]</scope>
    <source>
        <strain evidence="12 13">DSM 27648</strain>
    </source>
</reference>
<dbReference type="InterPro" id="IPR017932">
    <property type="entry name" value="GATase_2_dom"/>
</dbReference>
<accession>A0A0K1PX62</accession>
<protein>
    <recommendedName>
        <fullName evidence="3">asparagine synthase (glutamine-hydrolyzing)</fullName>
        <ecNumber evidence="3">6.3.5.4</ecNumber>
    </recommendedName>
</protein>
<dbReference type="InterPro" id="IPR029055">
    <property type="entry name" value="Ntn_hydrolases_N"/>
</dbReference>
<evidence type="ECO:0000256" key="2">
    <source>
        <dbReference type="ARBA" id="ARBA00005752"/>
    </source>
</evidence>
<dbReference type="SUPFAM" id="SSF52402">
    <property type="entry name" value="Adenine nucleotide alpha hydrolases-like"/>
    <property type="match status" value="1"/>
</dbReference>
<dbReference type="GO" id="GO:0005829">
    <property type="term" value="C:cytosol"/>
    <property type="evidence" value="ECO:0007669"/>
    <property type="project" value="TreeGrafter"/>
</dbReference>
<evidence type="ECO:0000256" key="8">
    <source>
        <dbReference type="PIRSR" id="PIRSR001589-1"/>
    </source>
</evidence>
<evidence type="ECO:0000256" key="3">
    <source>
        <dbReference type="ARBA" id="ARBA00012737"/>
    </source>
</evidence>
<comment type="similarity">
    <text evidence="2">Belongs to the asparagine synthetase family.</text>
</comment>
<dbReference type="RefSeq" id="WP_146649140.1">
    <property type="nucleotide sequence ID" value="NZ_CP012333.1"/>
</dbReference>
<keyword evidence="6 8" id="KW-0315">Glutamine amidotransferase</keyword>
<keyword evidence="8" id="KW-0028">Amino-acid biosynthesis</keyword>
<dbReference type="EC" id="6.3.5.4" evidence="3"/>
<evidence type="ECO:0000259" key="11">
    <source>
        <dbReference type="PROSITE" id="PS51278"/>
    </source>
</evidence>
<dbReference type="Pfam" id="PF00733">
    <property type="entry name" value="Asn_synthase"/>
    <property type="match status" value="1"/>
</dbReference>
<dbReference type="KEGG" id="llu:AKJ09_04777"/>
<dbReference type="InterPro" id="IPR001962">
    <property type="entry name" value="Asn_synthase"/>
</dbReference>
<feature type="site" description="Important for beta-aspartyl-AMP intermediate formation" evidence="10">
    <location>
        <position position="370"/>
    </location>
</feature>
<feature type="binding site" evidence="9">
    <location>
        <position position="294"/>
    </location>
    <ligand>
        <name>ATP</name>
        <dbReference type="ChEBI" id="CHEBI:30616"/>
    </ligand>
</feature>
<dbReference type="GO" id="GO:0006529">
    <property type="term" value="P:asparagine biosynthetic process"/>
    <property type="evidence" value="ECO:0007669"/>
    <property type="project" value="UniProtKB-KW"/>
</dbReference>
<feature type="domain" description="Glutamine amidotransferase type-2" evidence="11">
    <location>
        <begin position="2"/>
        <end position="213"/>
    </location>
</feature>
<evidence type="ECO:0000256" key="7">
    <source>
        <dbReference type="ARBA" id="ARBA00048741"/>
    </source>
</evidence>
<evidence type="ECO:0000313" key="13">
    <source>
        <dbReference type="Proteomes" id="UP000064967"/>
    </source>
</evidence>
<dbReference type="Proteomes" id="UP000064967">
    <property type="component" value="Chromosome"/>
</dbReference>
<dbReference type="CDD" id="cd01991">
    <property type="entry name" value="Asn_synthase_B_C"/>
    <property type="match status" value="1"/>
</dbReference>
<dbReference type="STRING" id="1391654.AKJ09_04777"/>
<dbReference type="OrthoDB" id="9763290at2"/>
<keyword evidence="13" id="KW-1185">Reference proteome</keyword>
<keyword evidence="4 9" id="KW-0547">Nucleotide-binding</keyword>
<evidence type="ECO:0000256" key="9">
    <source>
        <dbReference type="PIRSR" id="PIRSR001589-2"/>
    </source>
</evidence>
<dbReference type="Gene3D" id="3.60.20.10">
    <property type="entry name" value="Glutamine Phosphoribosylpyrophosphate, subunit 1, domain 1"/>
    <property type="match status" value="1"/>
</dbReference>